<gene>
    <name evidence="2" type="ORF">Daesc_008385</name>
</gene>
<name>A0AAX6MCY9_9PEZI</name>
<evidence type="ECO:0000313" key="3">
    <source>
        <dbReference type="Proteomes" id="UP001369815"/>
    </source>
</evidence>
<sequence length="173" mass="19124">MTNISTSLMTTFLDDKDFIQLDVEPSLRSEKSHQAALDYLNGRCKGLGPHSCILHGRFYTRRIEPEIKADYPRYCSPRQTLVVSMPRSLAYSGLRRGKIGKQSGTQGPGPESEVGEKDLTITKKKLGIIWKSLLSKEMRSPLPPSFARTLLDPISSSFGITPLPEARLSAASS</sequence>
<keyword evidence="3" id="KW-1185">Reference proteome</keyword>
<proteinExistence type="predicted"/>
<comment type="caution">
    <text evidence="2">The sequence shown here is derived from an EMBL/GenBank/DDBJ whole genome shotgun (WGS) entry which is preliminary data.</text>
</comment>
<protein>
    <submittedName>
        <fullName evidence="2">Uncharacterized protein</fullName>
    </submittedName>
</protein>
<dbReference type="EMBL" id="JBANMG010000008">
    <property type="protein sequence ID" value="KAK6950062.1"/>
    <property type="molecule type" value="Genomic_DNA"/>
</dbReference>
<dbReference type="Proteomes" id="UP001369815">
    <property type="component" value="Unassembled WGS sequence"/>
</dbReference>
<feature type="region of interest" description="Disordered" evidence="1">
    <location>
        <begin position="96"/>
        <end position="115"/>
    </location>
</feature>
<accession>A0AAX6MCY9</accession>
<reference evidence="2 3" key="1">
    <citation type="journal article" date="2024" name="Front Chem Biol">
        <title>Unveiling the potential of Daldinia eschscholtzii MFLUCC 19-0629 through bioactivity and bioinformatics studies for enhanced sustainable agriculture production.</title>
        <authorList>
            <person name="Brooks S."/>
            <person name="Weaver J.A."/>
            <person name="Klomchit A."/>
            <person name="Alharthi S.A."/>
            <person name="Onlamun T."/>
            <person name="Nurani R."/>
            <person name="Vong T.K."/>
            <person name="Alberti F."/>
            <person name="Greco C."/>
        </authorList>
    </citation>
    <scope>NUCLEOTIDE SEQUENCE [LARGE SCALE GENOMIC DNA]</scope>
    <source>
        <strain evidence="2">MFLUCC 19-0629</strain>
    </source>
</reference>
<dbReference type="AlphaFoldDB" id="A0AAX6MCY9"/>
<organism evidence="2 3">
    <name type="scientific">Daldinia eschscholtzii</name>
    <dbReference type="NCBI Taxonomy" id="292717"/>
    <lineage>
        <taxon>Eukaryota</taxon>
        <taxon>Fungi</taxon>
        <taxon>Dikarya</taxon>
        <taxon>Ascomycota</taxon>
        <taxon>Pezizomycotina</taxon>
        <taxon>Sordariomycetes</taxon>
        <taxon>Xylariomycetidae</taxon>
        <taxon>Xylariales</taxon>
        <taxon>Hypoxylaceae</taxon>
        <taxon>Daldinia</taxon>
    </lineage>
</organism>
<evidence type="ECO:0000256" key="1">
    <source>
        <dbReference type="SAM" id="MobiDB-lite"/>
    </source>
</evidence>
<evidence type="ECO:0000313" key="2">
    <source>
        <dbReference type="EMBL" id="KAK6950062.1"/>
    </source>
</evidence>